<evidence type="ECO:0000313" key="1">
    <source>
        <dbReference type="EMBL" id="APE43685.1"/>
    </source>
</evidence>
<accession>A0A1J0WH73</accession>
<keyword evidence="2" id="KW-1185">Reference proteome</keyword>
<gene>
    <name evidence="1" type="ORF">BOO69_09865</name>
</gene>
<dbReference type="RefSeq" id="WP_071972020.1">
    <property type="nucleotide sequence ID" value="NZ_CP018076.1"/>
</dbReference>
<evidence type="ECO:0000313" key="2">
    <source>
        <dbReference type="Proteomes" id="UP000181897"/>
    </source>
</evidence>
<dbReference type="STRING" id="1917485.BOO69_09865"/>
<sequence length="84" mass="9328">MADQGTIDRQSGIQDHFAGLWATTANVFRPVGRMMGHAVKAMQYSRMVAVLMDRSDAQLAAIGITREDIPRHAAFLVDYEYDGL</sequence>
<reference evidence="1 2" key="1">
    <citation type="submission" date="2016-11" db="EMBL/GenBank/DDBJ databases">
        <title>Complete genome sequence of Sulfitobacter sp. AM1-D1, a toxic bacteria associated with marine dinoflagellate Alexandrium minutum in East China Sea.</title>
        <authorList>
            <person name="Yang Q."/>
            <person name="Zhang X."/>
            <person name="Tian X."/>
        </authorList>
    </citation>
    <scope>NUCLEOTIDE SEQUENCE [LARGE SCALE GENOMIC DNA]</scope>
    <source>
        <strain evidence="1 2">AM1-D1</strain>
    </source>
</reference>
<dbReference type="AlphaFoldDB" id="A0A1J0WH73"/>
<protein>
    <recommendedName>
        <fullName evidence="3">DUF1127 domain-containing protein</fullName>
    </recommendedName>
</protein>
<dbReference type="EMBL" id="CP018076">
    <property type="protein sequence ID" value="APE43685.1"/>
    <property type="molecule type" value="Genomic_DNA"/>
</dbReference>
<dbReference type="KEGG" id="suam:BOO69_09865"/>
<name>A0A1J0WH73_9RHOB</name>
<proteinExistence type="predicted"/>
<evidence type="ECO:0008006" key="3">
    <source>
        <dbReference type="Google" id="ProtNLM"/>
    </source>
</evidence>
<organism evidence="1 2">
    <name type="scientific">Sulfitobacter alexandrii</name>
    <dbReference type="NCBI Taxonomy" id="1917485"/>
    <lineage>
        <taxon>Bacteria</taxon>
        <taxon>Pseudomonadati</taxon>
        <taxon>Pseudomonadota</taxon>
        <taxon>Alphaproteobacteria</taxon>
        <taxon>Rhodobacterales</taxon>
        <taxon>Roseobacteraceae</taxon>
        <taxon>Sulfitobacter</taxon>
    </lineage>
</organism>
<dbReference type="OrthoDB" id="7728206at2"/>
<dbReference type="Proteomes" id="UP000181897">
    <property type="component" value="Chromosome"/>
</dbReference>